<sequence>MKKFSLSFKLLTLLLCSFLTVSCGDDDEEELPSLENQLEYDTTIYDLTIGATADLGPVGFASNDTHYGQVFLVTDATASKEKVTLVFYTFSLGTSNFKPGRFEYANLAGMTAAQQETAYGKKNIFLESAFVFDVNDDDELDYDNEAISITKGTLNISGTAPDYMLDCDVELENGKRVRAQYTGEFIDITDNIGDDDIKANMRKAPSVVSRAIPFMLRAPKF</sequence>
<dbReference type="AlphaFoldDB" id="A0A0P0CRQ7"/>
<evidence type="ECO:0000313" key="3">
    <source>
        <dbReference type="Proteomes" id="UP000061382"/>
    </source>
</evidence>
<keyword evidence="1" id="KW-0732">Signal</keyword>
<gene>
    <name evidence="2" type="ORF">DC20_09390</name>
</gene>
<dbReference type="KEGG" id="rti:DC20_09390"/>
<proteinExistence type="predicted"/>
<feature type="signal peptide" evidence="1">
    <location>
        <begin position="1"/>
        <end position="24"/>
    </location>
</feature>
<evidence type="ECO:0008006" key="4">
    <source>
        <dbReference type="Google" id="ProtNLM"/>
    </source>
</evidence>
<dbReference type="Proteomes" id="UP000061382">
    <property type="component" value="Chromosome"/>
</dbReference>
<reference evidence="2 3" key="1">
    <citation type="submission" date="2015-08" db="EMBL/GenBank/DDBJ databases">
        <title>Complete genome sequence of Rufibacter tibetensis strain 1351t, a radiation-resistant bacterium from tibet plateau.</title>
        <authorList>
            <person name="Dai J."/>
        </authorList>
    </citation>
    <scope>NUCLEOTIDE SEQUENCE [LARGE SCALE GENOMIC DNA]</scope>
    <source>
        <strain evidence="2 3">1351</strain>
    </source>
</reference>
<evidence type="ECO:0000256" key="1">
    <source>
        <dbReference type="SAM" id="SignalP"/>
    </source>
</evidence>
<organism evidence="2 3">
    <name type="scientific">Rufibacter tibetensis</name>
    <dbReference type="NCBI Taxonomy" id="512763"/>
    <lineage>
        <taxon>Bacteria</taxon>
        <taxon>Pseudomonadati</taxon>
        <taxon>Bacteroidota</taxon>
        <taxon>Cytophagia</taxon>
        <taxon>Cytophagales</taxon>
        <taxon>Hymenobacteraceae</taxon>
        <taxon>Rufibacter</taxon>
    </lineage>
</organism>
<dbReference type="EMBL" id="CP012643">
    <property type="protein sequence ID" value="ALI99150.1"/>
    <property type="molecule type" value="Genomic_DNA"/>
</dbReference>
<dbReference type="RefSeq" id="WP_062543598.1">
    <property type="nucleotide sequence ID" value="NZ_CP012643.1"/>
</dbReference>
<dbReference type="PATRIC" id="fig|512763.3.peg.2073"/>
<keyword evidence="3" id="KW-1185">Reference proteome</keyword>
<name>A0A0P0CRQ7_9BACT</name>
<evidence type="ECO:0000313" key="2">
    <source>
        <dbReference type="EMBL" id="ALI99150.1"/>
    </source>
</evidence>
<dbReference type="PROSITE" id="PS51257">
    <property type="entry name" value="PROKAR_LIPOPROTEIN"/>
    <property type="match status" value="1"/>
</dbReference>
<dbReference type="OrthoDB" id="892936at2"/>
<protein>
    <recommendedName>
        <fullName evidence="4">Lipid/polyisoprenoid-binding YceI-like domain-containing protein</fullName>
    </recommendedName>
</protein>
<accession>A0A0P0CRQ7</accession>
<feature type="chain" id="PRO_5006042825" description="Lipid/polyisoprenoid-binding YceI-like domain-containing protein" evidence="1">
    <location>
        <begin position="25"/>
        <end position="221"/>
    </location>
</feature>